<dbReference type="KEGG" id="gms:SOIL9_68160"/>
<organism evidence="1 2">
    <name type="scientific">Gemmata massiliana</name>
    <dbReference type="NCBI Taxonomy" id="1210884"/>
    <lineage>
        <taxon>Bacteria</taxon>
        <taxon>Pseudomonadati</taxon>
        <taxon>Planctomycetota</taxon>
        <taxon>Planctomycetia</taxon>
        <taxon>Gemmatales</taxon>
        <taxon>Gemmataceae</taxon>
        <taxon>Gemmata</taxon>
    </lineage>
</organism>
<dbReference type="EMBL" id="LR593886">
    <property type="protein sequence ID" value="VTR90898.1"/>
    <property type="molecule type" value="Genomic_DNA"/>
</dbReference>
<evidence type="ECO:0000313" key="1">
    <source>
        <dbReference type="EMBL" id="VTR90898.1"/>
    </source>
</evidence>
<sequence>MATPFERVKAAWGLSNRESELNRVVEAMASEGVTRDELDNALGQLLDEVRDAGADDETEEIINNVGDRLHGWCHESRRISAETSAQPTQEEIAKLPRWAQVAFAARCARRVLPLFSHRWPDAPENYATRLTWAVEVGERSAAHAGAGEDWAPPAGALTCAAYVCDAVTNASRDRARAIEVIRHTVTAVTKFKDRAENIFDPHIGEVFHAITSHTIGVIANHLAISQETFNAAVREANTIVRGDFEHLVRLAAGQHWSNETPVPPDVFGPMWPNGAPKSWPKDLSKNHDQPIAGDMTVRSIVGHIVQAVVA</sequence>
<protein>
    <submittedName>
        <fullName evidence="1">Uncharacterized protein</fullName>
    </submittedName>
</protein>
<proteinExistence type="predicted"/>
<dbReference type="Proteomes" id="UP000464178">
    <property type="component" value="Chromosome"/>
</dbReference>
<dbReference type="RefSeq" id="WP_162665970.1">
    <property type="nucleotide sequence ID" value="NZ_LR593886.1"/>
</dbReference>
<reference evidence="1 2" key="1">
    <citation type="submission" date="2019-05" db="EMBL/GenBank/DDBJ databases">
        <authorList>
            <consortium name="Science for Life Laboratories"/>
        </authorList>
    </citation>
    <scope>NUCLEOTIDE SEQUENCE [LARGE SCALE GENOMIC DNA]</scope>
    <source>
        <strain evidence="1">Soil9</strain>
    </source>
</reference>
<evidence type="ECO:0000313" key="2">
    <source>
        <dbReference type="Proteomes" id="UP000464178"/>
    </source>
</evidence>
<accession>A0A6P2CPF2</accession>
<name>A0A6P2CPF2_9BACT</name>
<dbReference type="AlphaFoldDB" id="A0A6P2CPF2"/>
<keyword evidence="2" id="KW-1185">Reference proteome</keyword>
<gene>
    <name evidence="1" type="ORF">SOIL9_68160</name>
</gene>